<protein>
    <recommendedName>
        <fullName evidence="6 10">Riboflavin synthase</fullName>
        <ecNumber evidence="5 10">2.5.1.9</ecNumber>
    </recommendedName>
</protein>
<dbReference type="SUPFAM" id="SSF63380">
    <property type="entry name" value="Riboflavin synthase domain-like"/>
    <property type="match status" value="2"/>
</dbReference>
<dbReference type="OrthoDB" id="9788537at2"/>
<name>A0A5C5Z8N0_9BACT</name>
<dbReference type="NCBIfam" id="NF006767">
    <property type="entry name" value="PRK09289.1"/>
    <property type="match status" value="1"/>
</dbReference>
<evidence type="ECO:0000256" key="7">
    <source>
        <dbReference type="ARBA" id="ARBA00022619"/>
    </source>
</evidence>
<dbReference type="AlphaFoldDB" id="A0A5C5Z8N0"/>
<evidence type="ECO:0000256" key="5">
    <source>
        <dbReference type="ARBA" id="ARBA00012827"/>
    </source>
</evidence>
<gene>
    <name evidence="13" type="primary">ribE</name>
    <name evidence="13" type="ORF">CA13_43460</name>
</gene>
<dbReference type="Proteomes" id="UP000315010">
    <property type="component" value="Unassembled WGS sequence"/>
</dbReference>
<keyword evidence="7" id="KW-0686">Riboflavin biosynthesis</keyword>
<dbReference type="InterPro" id="IPR001783">
    <property type="entry name" value="Lumazine-bd"/>
</dbReference>
<comment type="subunit">
    <text evidence="4">Homotrimer.</text>
</comment>
<dbReference type="NCBIfam" id="TIGR00187">
    <property type="entry name" value="ribE"/>
    <property type="match status" value="1"/>
</dbReference>
<reference evidence="13 14" key="1">
    <citation type="submission" date="2019-02" db="EMBL/GenBank/DDBJ databases">
        <title>Deep-cultivation of Planctomycetes and their phenomic and genomic characterization uncovers novel biology.</title>
        <authorList>
            <person name="Wiegand S."/>
            <person name="Jogler M."/>
            <person name="Boedeker C."/>
            <person name="Pinto D."/>
            <person name="Vollmers J."/>
            <person name="Rivas-Marin E."/>
            <person name="Kohn T."/>
            <person name="Peeters S.H."/>
            <person name="Heuer A."/>
            <person name="Rast P."/>
            <person name="Oberbeckmann S."/>
            <person name="Bunk B."/>
            <person name="Jeske O."/>
            <person name="Meyerdierks A."/>
            <person name="Storesund J.E."/>
            <person name="Kallscheuer N."/>
            <person name="Luecker S."/>
            <person name="Lage O.M."/>
            <person name="Pohl T."/>
            <person name="Merkel B.J."/>
            <person name="Hornburger P."/>
            <person name="Mueller R.-W."/>
            <person name="Bruemmer F."/>
            <person name="Labrenz M."/>
            <person name="Spormann A.M."/>
            <person name="Op Den Camp H."/>
            <person name="Overmann J."/>
            <person name="Amann R."/>
            <person name="Jetten M.S.M."/>
            <person name="Mascher T."/>
            <person name="Medema M.H."/>
            <person name="Devos D.P."/>
            <person name="Kaster A.-K."/>
            <person name="Ovreas L."/>
            <person name="Rohde M."/>
            <person name="Galperin M.Y."/>
            <person name="Jogler C."/>
        </authorList>
    </citation>
    <scope>NUCLEOTIDE SEQUENCE [LARGE SCALE GENOMIC DNA]</scope>
    <source>
        <strain evidence="13 14">CA13</strain>
    </source>
</reference>
<dbReference type="InterPro" id="IPR026017">
    <property type="entry name" value="Lumazine-bd_dom"/>
</dbReference>
<comment type="caution">
    <text evidence="13">The sequence shown here is derived from an EMBL/GenBank/DDBJ whole genome shotgun (WGS) entry which is preliminary data.</text>
</comment>
<dbReference type="PROSITE" id="PS51177">
    <property type="entry name" value="LUMAZINE_BIND"/>
    <property type="match status" value="2"/>
</dbReference>
<feature type="repeat" description="Lumazine-binding" evidence="11">
    <location>
        <begin position="97"/>
        <end position="193"/>
    </location>
</feature>
<evidence type="ECO:0000256" key="2">
    <source>
        <dbReference type="ARBA" id="ARBA00002803"/>
    </source>
</evidence>
<dbReference type="FunFam" id="2.40.30.20:FF:000004">
    <property type="entry name" value="Riboflavin synthase, alpha subunit"/>
    <property type="match status" value="1"/>
</dbReference>
<dbReference type="NCBIfam" id="NF009566">
    <property type="entry name" value="PRK13020.1"/>
    <property type="match status" value="1"/>
</dbReference>
<keyword evidence="8 13" id="KW-0808">Transferase</keyword>
<evidence type="ECO:0000259" key="12">
    <source>
        <dbReference type="PROSITE" id="PS51177"/>
    </source>
</evidence>
<sequence length="212" mass="22398">MFTGLVEAMGRLAELRNEPPGKRFAIDAGIVAEGVKVGDSVAINGCCLTVVAANGTMLEFEAGEETLSRTNLGKLSADSGVNLERSLAIGDRLGGHYVTGHIDGQGILRDRRDDPPWATLTFEVPKRLTSQIASKGSIAVDGVSLTIVDADADSFSVALIPHTLDMTTLGKLTKGDQVNLETDVLAKYVQRSLEMLGDGDHPTAPTHTDPNS</sequence>
<dbReference type="EMBL" id="SJPJ01000001">
    <property type="protein sequence ID" value="TWT82883.1"/>
    <property type="molecule type" value="Genomic_DNA"/>
</dbReference>
<dbReference type="Pfam" id="PF00677">
    <property type="entry name" value="Lum_binding"/>
    <property type="match status" value="2"/>
</dbReference>
<dbReference type="PIRSF" id="PIRSF000498">
    <property type="entry name" value="Riboflavin_syn_A"/>
    <property type="match status" value="1"/>
</dbReference>
<dbReference type="EC" id="2.5.1.9" evidence="5 10"/>
<feature type="repeat" description="Lumazine-binding" evidence="11">
    <location>
        <begin position="1"/>
        <end position="96"/>
    </location>
</feature>
<evidence type="ECO:0000256" key="11">
    <source>
        <dbReference type="PROSITE-ProRule" id="PRU00524"/>
    </source>
</evidence>
<keyword evidence="14" id="KW-1185">Reference proteome</keyword>
<evidence type="ECO:0000256" key="8">
    <source>
        <dbReference type="ARBA" id="ARBA00022679"/>
    </source>
</evidence>
<proteinExistence type="predicted"/>
<evidence type="ECO:0000256" key="9">
    <source>
        <dbReference type="ARBA" id="ARBA00022737"/>
    </source>
</evidence>
<dbReference type="InterPro" id="IPR023366">
    <property type="entry name" value="ATP_synth_asu-like_sf"/>
</dbReference>
<feature type="domain" description="Lumazine-binding" evidence="12">
    <location>
        <begin position="1"/>
        <end position="96"/>
    </location>
</feature>
<dbReference type="PANTHER" id="PTHR21098:SF12">
    <property type="entry name" value="RIBOFLAVIN SYNTHASE"/>
    <property type="match status" value="1"/>
</dbReference>
<comment type="function">
    <text evidence="2">Catalyzes the dismutation of two molecules of 6,7-dimethyl-8-ribityllumazine, resulting in the formation of riboflavin and 5-amino-6-(D-ribitylamino)uracil.</text>
</comment>
<evidence type="ECO:0000256" key="6">
    <source>
        <dbReference type="ARBA" id="ARBA00013950"/>
    </source>
</evidence>
<comment type="catalytic activity">
    <reaction evidence="1">
        <text>2 6,7-dimethyl-8-(1-D-ribityl)lumazine + H(+) = 5-amino-6-(D-ribitylamino)uracil + riboflavin</text>
        <dbReference type="Rhea" id="RHEA:20772"/>
        <dbReference type="ChEBI" id="CHEBI:15378"/>
        <dbReference type="ChEBI" id="CHEBI:15934"/>
        <dbReference type="ChEBI" id="CHEBI:57986"/>
        <dbReference type="ChEBI" id="CHEBI:58201"/>
        <dbReference type="EC" id="2.5.1.9"/>
    </reaction>
</comment>
<evidence type="ECO:0000313" key="13">
    <source>
        <dbReference type="EMBL" id="TWT82883.1"/>
    </source>
</evidence>
<dbReference type="InterPro" id="IPR017938">
    <property type="entry name" value="Riboflavin_synthase-like_b-brl"/>
</dbReference>
<evidence type="ECO:0000313" key="14">
    <source>
        <dbReference type="Proteomes" id="UP000315010"/>
    </source>
</evidence>
<dbReference type="GO" id="GO:0009231">
    <property type="term" value="P:riboflavin biosynthetic process"/>
    <property type="evidence" value="ECO:0007669"/>
    <property type="project" value="UniProtKB-KW"/>
</dbReference>
<evidence type="ECO:0000256" key="3">
    <source>
        <dbReference type="ARBA" id="ARBA00004887"/>
    </source>
</evidence>
<keyword evidence="9" id="KW-0677">Repeat</keyword>
<dbReference type="Gene3D" id="2.40.30.20">
    <property type="match status" value="2"/>
</dbReference>
<organism evidence="13 14">
    <name type="scientific">Novipirellula herctigrandis</name>
    <dbReference type="NCBI Taxonomy" id="2527986"/>
    <lineage>
        <taxon>Bacteria</taxon>
        <taxon>Pseudomonadati</taxon>
        <taxon>Planctomycetota</taxon>
        <taxon>Planctomycetia</taxon>
        <taxon>Pirellulales</taxon>
        <taxon>Pirellulaceae</taxon>
        <taxon>Novipirellula</taxon>
    </lineage>
</organism>
<accession>A0A5C5Z8N0</accession>
<dbReference type="RefSeq" id="WP_146399672.1">
    <property type="nucleotide sequence ID" value="NZ_SJPJ01000001.1"/>
</dbReference>
<evidence type="ECO:0000256" key="1">
    <source>
        <dbReference type="ARBA" id="ARBA00000968"/>
    </source>
</evidence>
<dbReference type="PANTHER" id="PTHR21098">
    <property type="entry name" value="RIBOFLAVIN SYNTHASE ALPHA CHAIN"/>
    <property type="match status" value="1"/>
</dbReference>
<dbReference type="CDD" id="cd00402">
    <property type="entry name" value="Riboflavin_synthase_like"/>
    <property type="match status" value="1"/>
</dbReference>
<evidence type="ECO:0000256" key="4">
    <source>
        <dbReference type="ARBA" id="ARBA00011233"/>
    </source>
</evidence>
<evidence type="ECO:0000256" key="10">
    <source>
        <dbReference type="NCBIfam" id="TIGR00187"/>
    </source>
</evidence>
<feature type="domain" description="Lumazine-binding" evidence="12">
    <location>
        <begin position="97"/>
        <end position="193"/>
    </location>
</feature>
<dbReference type="GO" id="GO:0004746">
    <property type="term" value="F:riboflavin synthase activity"/>
    <property type="evidence" value="ECO:0007669"/>
    <property type="project" value="UniProtKB-UniRule"/>
</dbReference>
<dbReference type="FunFam" id="2.40.30.20:FF:000003">
    <property type="entry name" value="Riboflavin synthase, alpha subunit"/>
    <property type="match status" value="1"/>
</dbReference>
<comment type="pathway">
    <text evidence="3">Cofactor biosynthesis; riboflavin biosynthesis; riboflavin from 2-hydroxy-3-oxobutyl phosphate and 5-amino-6-(D-ribitylamino)uracil: step 2/2.</text>
</comment>